<dbReference type="RefSeq" id="WP_091194685.1">
    <property type="nucleotide sequence ID" value="NZ_FOKC01000001.1"/>
</dbReference>
<dbReference type="EMBL" id="FOKC01000001">
    <property type="protein sequence ID" value="SFA85777.1"/>
    <property type="molecule type" value="Genomic_DNA"/>
</dbReference>
<evidence type="ECO:0000313" key="2">
    <source>
        <dbReference type="EMBL" id="SFA85777.1"/>
    </source>
</evidence>
<protein>
    <submittedName>
        <fullName evidence="2">Uncharacterized protein</fullName>
    </submittedName>
</protein>
<reference evidence="1 4" key="2">
    <citation type="submission" date="2017-12" db="EMBL/GenBank/DDBJ databases">
        <title>Pharmacopeia of the Arctic Ocean.</title>
        <authorList>
            <person name="Collins E."/>
            <person name="Ducluzeau A.-L."/>
        </authorList>
    </citation>
    <scope>NUCLEOTIDE SEQUENCE [LARGE SCALE GENOMIC DNA]</scope>
    <source>
        <strain evidence="1 4">DSM 23325</strain>
    </source>
</reference>
<name>A0A1I0WBM3_9ACTN</name>
<accession>A0A1I0WBM3</accession>
<evidence type="ECO:0000313" key="4">
    <source>
        <dbReference type="Proteomes" id="UP000233565"/>
    </source>
</evidence>
<evidence type="ECO:0000313" key="3">
    <source>
        <dbReference type="Proteomes" id="UP000199113"/>
    </source>
</evidence>
<dbReference type="Proteomes" id="UP000233565">
    <property type="component" value="Unassembled WGS sequence"/>
</dbReference>
<organism evidence="2 3">
    <name type="scientific">Nocardioides alpinus</name>
    <dbReference type="NCBI Taxonomy" id="748909"/>
    <lineage>
        <taxon>Bacteria</taxon>
        <taxon>Bacillati</taxon>
        <taxon>Actinomycetota</taxon>
        <taxon>Actinomycetes</taxon>
        <taxon>Propionibacteriales</taxon>
        <taxon>Nocardioidaceae</taxon>
        <taxon>Nocardioides</taxon>
    </lineage>
</organism>
<dbReference type="STRING" id="748909.SAMN05192575_101854"/>
<dbReference type="EMBL" id="PJBV01000035">
    <property type="protein sequence ID" value="PKH37804.1"/>
    <property type="molecule type" value="Genomic_DNA"/>
</dbReference>
<sequence length="234" mass="24840">MTTAMRVLSGMTKLVGGLLALVVLVYLAVNLTAMARGWQQRGELADAFADQATPLLPDLRERQAALGDIAGRQPDRARIEQVCAFDSDDSGWMVNNYRERCSLRTVTAWQVESADAGRALLPVVPPDHSVDAPGCAELGTLGRGTPRPGTDAQGQGVSLALAGRAPDSTCGGWASYGSKVRTVEGDDDPLSLDSTWVVVVEGSGDLIDEDIGCAHWSVLFCDNPFTDHAWADLG</sequence>
<gene>
    <name evidence="1" type="ORF">CXG46_20620</name>
    <name evidence="2" type="ORF">SAMN05192575_101854</name>
</gene>
<dbReference type="AlphaFoldDB" id="A0A1I0WBM3"/>
<keyword evidence="4" id="KW-1185">Reference proteome</keyword>
<dbReference type="OrthoDB" id="4864479at2"/>
<evidence type="ECO:0000313" key="1">
    <source>
        <dbReference type="EMBL" id="PKH37804.1"/>
    </source>
</evidence>
<proteinExistence type="predicted"/>
<dbReference type="Proteomes" id="UP000199113">
    <property type="component" value="Unassembled WGS sequence"/>
</dbReference>
<reference evidence="2" key="1">
    <citation type="submission" date="2016-10" db="EMBL/GenBank/DDBJ databases">
        <authorList>
            <person name="de Groot N.N."/>
        </authorList>
    </citation>
    <scope>NUCLEOTIDE SEQUENCE [LARGE SCALE GENOMIC DNA]</scope>
    <source>
        <strain evidence="2">CGMCC 1.10697</strain>
    </source>
</reference>